<dbReference type="EMBL" id="LK028578">
    <property type="protein sequence ID" value="CDS18761.1"/>
    <property type="molecule type" value="Genomic_DNA"/>
</dbReference>
<evidence type="ECO:0000256" key="5">
    <source>
        <dbReference type="ARBA" id="ARBA00023242"/>
    </source>
</evidence>
<keyword evidence="3" id="KW-0677">Repeat</keyword>
<evidence type="ECO:0000256" key="3">
    <source>
        <dbReference type="ARBA" id="ARBA00022737"/>
    </source>
</evidence>
<dbReference type="GO" id="GO:0005634">
    <property type="term" value="C:nucleus"/>
    <property type="evidence" value="ECO:0007669"/>
    <property type="project" value="UniProtKB-SubCell"/>
</dbReference>
<comment type="subcellular location">
    <subcellularLocation>
        <location evidence="1">Nucleus</location>
    </subcellularLocation>
</comment>
<dbReference type="GO" id="GO:0050686">
    <property type="term" value="P:negative regulation of mRNA processing"/>
    <property type="evidence" value="ECO:0007669"/>
    <property type="project" value="UniProtKB-ARBA"/>
</dbReference>
<evidence type="ECO:0000259" key="8">
    <source>
        <dbReference type="PROSITE" id="PS50102"/>
    </source>
</evidence>
<dbReference type="SUPFAM" id="SSF54928">
    <property type="entry name" value="RNA-binding domain, RBD"/>
    <property type="match status" value="1"/>
</dbReference>
<dbReference type="InterPro" id="IPR002343">
    <property type="entry name" value="Hud_Sxl_RNA"/>
</dbReference>
<accession>A0A068WFB8</accession>
<reference evidence="9" key="2">
    <citation type="submission" date="2014-06" db="EMBL/GenBank/DDBJ databases">
        <authorList>
            <person name="Aslett M."/>
        </authorList>
    </citation>
    <scope>NUCLEOTIDE SEQUENCE</scope>
</reference>
<dbReference type="GO" id="GO:0003729">
    <property type="term" value="F:mRNA binding"/>
    <property type="evidence" value="ECO:0007669"/>
    <property type="project" value="UniProtKB-ARBA"/>
</dbReference>
<name>A0A068WFB8_ECHGR</name>
<evidence type="ECO:0000313" key="10">
    <source>
        <dbReference type="Proteomes" id="UP000492820"/>
    </source>
</evidence>
<evidence type="ECO:0000256" key="2">
    <source>
        <dbReference type="ARBA" id="ARBA00006266"/>
    </source>
</evidence>
<dbReference type="PRINTS" id="PR00961">
    <property type="entry name" value="HUDSXLRNA"/>
</dbReference>
<dbReference type="InterPro" id="IPR012677">
    <property type="entry name" value="Nucleotide-bd_a/b_plait_sf"/>
</dbReference>
<protein>
    <submittedName>
        <fullName evidence="9 11">ELAV protein 2</fullName>
    </submittedName>
</protein>
<dbReference type="InterPro" id="IPR035979">
    <property type="entry name" value="RBD_domain_sf"/>
</dbReference>
<evidence type="ECO:0000256" key="7">
    <source>
        <dbReference type="SAM" id="MobiDB-lite"/>
    </source>
</evidence>
<feature type="domain" description="RRM" evidence="8">
    <location>
        <begin position="130"/>
        <end position="210"/>
    </location>
</feature>
<feature type="region of interest" description="Disordered" evidence="7">
    <location>
        <begin position="1"/>
        <end position="40"/>
    </location>
</feature>
<dbReference type="InterPro" id="IPR006548">
    <property type="entry name" value="ELAD_HU_SF"/>
</dbReference>
<reference evidence="11" key="3">
    <citation type="submission" date="2020-10" db="UniProtKB">
        <authorList>
            <consortium name="WormBaseParasite"/>
        </authorList>
    </citation>
    <scope>IDENTIFICATION</scope>
</reference>
<feature type="compositionally biased region" description="Polar residues" evidence="7">
    <location>
        <begin position="20"/>
        <end position="40"/>
    </location>
</feature>
<feature type="compositionally biased region" description="Polar residues" evidence="7">
    <location>
        <begin position="1"/>
        <end position="13"/>
    </location>
</feature>
<dbReference type="GO" id="GO:1990904">
    <property type="term" value="C:ribonucleoprotein complex"/>
    <property type="evidence" value="ECO:0007669"/>
    <property type="project" value="InterPro"/>
</dbReference>
<evidence type="ECO:0000256" key="6">
    <source>
        <dbReference type="PROSITE-ProRule" id="PRU00176"/>
    </source>
</evidence>
<dbReference type="GO" id="GO:0010629">
    <property type="term" value="P:negative regulation of gene expression"/>
    <property type="evidence" value="ECO:0007669"/>
    <property type="project" value="UniProtKB-ARBA"/>
</dbReference>
<organism evidence="9">
    <name type="scientific">Echinococcus granulosus</name>
    <name type="common">Hydatid tapeworm</name>
    <dbReference type="NCBI Taxonomy" id="6210"/>
    <lineage>
        <taxon>Eukaryota</taxon>
        <taxon>Metazoa</taxon>
        <taxon>Spiralia</taxon>
        <taxon>Lophotrochozoa</taxon>
        <taxon>Platyhelminthes</taxon>
        <taxon>Cestoda</taxon>
        <taxon>Eucestoda</taxon>
        <taxon>Cyclophyllidea</taxon>
        <taxon>Taeniidae</taxon>
        <taxon>Echinococcus</taxon>
        <taxon>Echinococcus granulosus group</taxon>
    </lineage>
</organism>
<dbReference type="GO" id="GO:0009967">
    <property type="term" value="P:positive regulation of signal transduction"/>
    <property type="evidence" value="ECO:0007669"/>
    <property type="project" value="UniProtKB-ARBA"/>
</dbReference>
<feature type="domain" description="RRM" evidence="8">
    <location>
        <begin position="44"/>
        <end position="122"/>
    </location>
</feature>
<dbReference type="NCBIfam" id="TIGR01661">
    <property type="entry name" value="ELAV_HUD_SF"/>
    <property type="match status" value="1"/>
</dbReference>
<dbReference type="WBParaSite" id="EgrG_000659700">
    <property type="protein sequence ID" value="EgrG_000659700"/>
    <property type="gene ID" value="EgrG_000659700"/>
</dbReference>
<dbReference type="OrthoDB" id="266020at2759"/>
<dbReference type="InterPro" id="IPR000504">
    <property type="entry name" value="RRM_dom"/>
</dbReference>
<keyword evidence="4 6" id="KW-0694">RNA-binding</keyword>
<dbReference type="Pfam" id="PF00076">
    <property type="entry name" value="RRM_1"/>
    <property type="match status" value="2"/>
</dbReference>
<proteinExistence type="inferred from homology"/>
<sequence length="498" mass="52547">MITFAPGTSQALKSNEKSQRSSSLDVETSPSAQTKAETASENKTNLIVNYLPQSMTQEEIRALFNTIGKVSSCKLIRDKSTGQSLGYGFVNYAYASDAEKAIKHFNGMQLKNKKIKVSIARPSSESIKGANLYICGLPKNVSQEDLEKIFSRCGKIITSRLLVDPTTGSSKGVGFIRFDQRSEAEAAIQELNGYRIPGSSEPITVKFASCPSSTRLLASLLPPATALAQLDAAGLAAATVAATASLLAVPTPQVANVGGTQFSEFSNRHLMAALVAAANFRRQQQEQQVAWLQNAGLSYHPAANPPSVLPLQRVSWKNSGFAGGPVQSATASSLKMRYNPLGECSSKGGIKPLTTSPLSQLPDSPHQSAATLQLLDQARLNALLASAAVSGTALPNGLGNSLPTVTGVANVFPQQPTTTPEVLHAPVFAQPNEAALKQVMSLQFTSEVAQMPPLGLPGIGVSPEVFSPLPNNAAASQFFQVHRGFLDADSDHSSLTTS</sequence>
<dbReference type="PROSITE" id="PS50102">
    <property type="entry name" value="RRM"/>
    <property type="match status" value="2"/>
</dbReference>
<dbReference type="Proteomes" id="UP000492820">
    <property type="component" value="Unassembled WGS sequence"/>
</dbReference>
<dbReference type="Gene3D" id="3.30.70.330">
    <property type="match status" value="2"/>
</dbReference>
<dbReference type="PANTHER" id="PTHR10352">
    <property type="entry name" value="EUKARYOTIC TRANSLATION INITIATION FACTOR 3 SUBUNIT G"/>
    <property type="match status" value="1"/>
</dbReference>
<dbReference type="AlphaFoldDB" id="A0A068WFB8"/>
<dbReference type="FunFam" id="3.30.70.330:FF:000205">
    <property type="entry name" value="Sex lethal, isoform B"/>
    <property type="match status" value="1"/>
</dbReference>
<evidence type="ECO:0000313" key="9">
    <source>
        <dbReference type="EMBL" id="CDS18761.1"/>
    </source>
</evidence>
<evidence type="ECO:0000256" key="1">
    <source>
        <dbReference type="ARBA" id="ARBA00004123"/>
    </source>
</evidence>
<dbReference type="CDD" id="cd12650">
    <property type="entry name" value="RRM1_Hu"/>
    <property type="match status" value="1"/>
</dbReference>
<dbReference type="FunFam" id="3.30.70.330:FF:000383">
    <property type="entry name" value="Sex lethal, isoform D"/>
    <property type="match status" value="1"/>
</dbReference>
<keyword evidence="5" id="KW-0539">Nucleus</keyword>
<dbReference type="SMART" id="SM00360">
    <property type="entry name" value="RRM"/>
    <property type="match status" value="2"/>
</dbReference>
<evidence type="ECO:0000256" key="4">
    <source>
        <dbReference type="ARBA" id="ARBA00022884"/>
    </source>
</evidence>
<dbReference type="InterPro" id="IPR034775">
    <property type="entry name" value="Elav_RRM1"/>
</dbReference>
<dbReference type="CDD" id="cd12652">
    <property type="entry name" value="RRM2_Hu"/>
    <property type="match status" value="1"/>
</dbReference>
<gene>
    <name evidence="11" type="primary">EGR_09719</name>
    <name evidence="9" type="ORF">EgrG_000659700</name>
</gene>
<comment type="similarity">
    <text evidence="2">Belongs to the RRM elav family.</text>
</comment>
<evidence type="ECO:0000313" key="11">
    <source>
        <dbReference type="WBParaSite" id="EgrG_000659700"/>
    </source>
</evidence>
<dbReference type="GO" id="GO:0005737">
    <property type="term" value="C:cytoplasm"/>
    <property type="evidence" value="ECO:0007669"/>
    <property type="project" value="UniProtKB-ARBA"/>
</dbReference>
<reference evidence="9 10" key="1">
    <citation type="journal article" date="2013" name="Nature">
        <title>The genomes of four tapeworm species reveal adaptations to parasitism.</title>
        <authorList>
            <person name="Tsai I.J."/>
            <person name="Zarowiecki M."/>
            <person name="Holroyd N."/>
            <person name="Garciarrubio A."/>
            <person name="Sanchez-Flores A."/>
            <person name="Brooks K.L."/>
            <person name="Tracey A."/>
            <person name="Bobes R.J."/>
            <person name="Fragoso G."/>
            <person name="Sciutto E."/>
            <person name="Aslett M."/>
            <person name="Beasley H."/>
            <person name="Bennett H.M."/>
            <person name="Cai J."/>
            <person name="Camicia F."/>
            <person name="Clark R."/>
            <person name="Cucher M."/>
            <person name="De Silva N."/>
            <person name="Day T.A."/>
            <person name="Deplazes P."/>
            <person name="Estrada K."/>
            <person name="Fernandez C."/>
            <person name="Holland P.W."/>
            <person name="Hou J."/>
            <person name="Hu S."/>
            <person name="Huckvale T."/>
            <person name="Hung S.S."/>
            <person name="Kamenetzky L."/>
            <person name="Keane J.A."/>
            <person name="Kiss F."/>
            <person name="Koziol U."/>
            <person name="Lambert O."/>
            <person name="Liu K."/>
            <person name="Luo X."/>
            <person name="Luo Y."/>
            <person name="Macchiaroli N."/>
            <person name="Nichol S."/>
            <person name="Paps J."/>
            <person name="Parkinson J."/>
            <person name="Pouchkina-Stantcheva N."/>
            <person name="Riddiford N."/>
            <person name="Rosenzvit M."/>
            <person name="Salinas G."/>
            <person name="Wasmuth J.D."/>
            <person name="Zamanian M."/>
            <person name="Zheng Y."/>
            <person name="Cai X."/>
            <person name="Soberon X."/>
            <person name="Olson P.D."/>
            <person name="Laclette J.P."/>
            <person name="Brehm K."/>
            <person name="Berriman M."/>
            <person name="Garciarrubio A."/>
            <person name="Bobes R.J."/>
            <person name="Fragoso G."/>
            <person name="Sanchez-Flores A."/>
            <person name="Estrada K."/>
            <person name="Cevallos M.A."/>
            <person name="Morett E."/>
            <person name="Gonzalez V."/>
            <person name="Portillo T."/>
            <person name="Ochoa-Leyva A."/>
            <person name="Jose M.V."/>
            <person name="Sciutto E."/>
            <person name="Landa A."/>
            <person name="Jimenez L."/>
            <person name="Valdes V."/>
            <person name="Carrero J.C."/>
            <person name="Larralde C."/>
            <person name="Morales-Montor J."/>
            <person name="Limon-Lason J."/>
            <person name="Soberon X."/>
            <person name="Laclette J.P."/>
        </authorList>
    </citation>
    <scope>NUCLEOTIDE SEQUENCE [LARGE SCALE GENOMIC DNA]</scope>
</reference>